<proteinExistence type="predicted"/>
<accession>A0ABQ6I887</accession>
<comment type="caution">
    <text evidence="1">The sequence shown here is derived from an EMBL/GenBank/DDBJ whole genome shotgun (WGS) entry which is preliminary data.</text>
</comment>
<dbReference type="InterPro" id="IPR023198">
    <property type="entry name" value="PGP-like_dom2"/>
</dbReference>
<dbReference type="Proteomes" id="UP001157125">
    <property type="component" value="Unassembled WGS sequence"/>
</dbReference>
<gene>
    <name evidence="1" type="ORF">GCM10025876_02470</name>
</gene>
<dbReference type="SFLD" id="SFLDG01129">
    <property type="entry name" value="C1.5:_HAD__Beta-PGM__Phosphata"/>
    <property type="match status" value="1"/>
</dbReference>
<dbReference type="InterPro" id="IPR036412">
    <property type="entry name" value="HAD-like_sf"/>
</dbReference>
<dbReference type="PANTHER" id="PTHR43481">
    <property type="entry name" value="FRUCTOSE-1-PHOSPHATE PHOSPHATASE"/>
    <property type="match status" value="1"/>
</dbReference>
<dbReference type="PRINTS" id="PR00413">
    <property type="entry name" value="HADHALOGNASE"/>
</dbReference>
<keyword evidence="2" id="KW-1185">Reference proteome</keyword>
<sequence length="218" mass="22820">MTTETRLQVKGVLFDMDGTLVDSNALVDVIWNEFSDAHGLDSTEVRAYAHGRPSRATVATYLDDEAQIAHWIDRIHHLEGSLFDAVKEIAGARALVASLPSERWAVVTSAIREPARARIGAVGIQVPDVLIGADDVTHGKPDPEGYRAGAAALGLDPADCVVFEDTDAGAKAGLAAGCAVVVVGAGHSDTLDTLPRVPDLTHVSATVDAHSGIVLTLT</sequence>
<evidence type="ECO:0000313" key="1">
    <source>
        <dbReference type="EMBL" id="GMA34043.1"/>
    </source>
</evidence>
<dbReference type="InterPro" id="IPR051806">
    <property type="entry name" value="HAD-like_SPP"/>
</dbReference>
<dbReference type="Pfam" id="PF00702">
    <property type="entry name" value="Hydrolase"/>
    <property type="match status" value="1"/>
</dbReference>
<dbReference type="Gene3D" id="1.10.150.240">
    <property type="entry name" value="Putative phosphatase, domain 2"/>
    <property type="match status" value="1"/>
</dbReference>
<dbReference type="NCBIfam" id="TIGR01509">
    <property type="entry name" value="HAD-SF-IA-v3"/>
    <property type="match status" value="1"/>
</dbReference>
<dbReference type="SUPFAM" id="SSF56784">
    <property type="entry name" value="HAD-like"/>
    <property type="match status" value="1"/>
</dbReference>
<evidence type="ECO:0000313" key="2">
    <source>
        <dbReference type="Proteomes" id="UP001157125"/>
    </source>
</evidence>
<dbReference type="SFLD" id="SFLDS00003">
    <property type="entry name" value="Haloacid_Dehalogenase"/>
    <property type="match status" value="1"/>
</dbReference>
<organism evidence="1 2">
    <name type="scientific">Demequina litorisediminis</name>
    <dbReference type="NCBI Taxonomy" id="1849022"/>
    <lineage>
        <taxon>Bacteria</taxon>
        <taxon>Bacillati</taxon>
        <taxon>Actinomycetota</taxon>
        <taxon>Actinomycetes</taxon>
        <taxon>Micrococcales</taxon>
        <taxon>Demequinaceae</taxon>
        <taxon>Demequina</taxon>
    </lineage>
</organism>
<dbReference type="RefSeq" id="WP_284327185.1">
    <property type="nucleotide sequence ID" value="NZ_BSUN01000001.1"/>
</dbReference>
<dbReference type="PANTHER" id="PTHR43481:SF4">
    <property type="entry name" value="GLYCEROL-1-PHOSPHATE PHOSPHOHYDROLASE 1-RELATED"/>
    <property type="match status" value="1"/>
</dbReference>
<name>A0ABQ6I887_9MICO</name>
<dbReference type="Gene3D" id="3.40.50.1000">
    <property type="entry name" value="HAD superfamily/HAD-like"/>
    <property type="match status" value="1"/>
</dbReference>
<dbReference type="EMBL" id="BSUN01000001">
    <property type="protein sequence ID" value="GMA34043.1"/>
    <property type="molecule type" value="Genomic_DNA"/>
</dbReference>
<protein>
    <submittedName>
        <fullName evidence="1">Haloacid dehalogenase</fullName>
    </submittedName>
</protein>
<dbReference type="InterPro" id="IPR023214">
    <property type="entry name" value="HAD_sf"/>
</dbReference>
<dbReference type="InterPro" id="IPR006439">
    <property type="entry name" value="HAD-SF_hydro_IA"/>
</dbReference>
<reference evidence="2" key="1">
    <citation type="journal article" date="2019" name="Int. J. Syst. Evol. Microbiol.">
        <title>The Global Catalogue of Microorganisms (GCM) 10K type strain sequencing project: providing services to taxonomists for standard genome sequencing and annotation.</title>
        <authorList>
            <consortium name="The Broad Institute Genomics Platform"/>
            <consortium name="The Broad Institute Genome Sequencing Center for Infectious Disease"/>
            <person name="Wu L."/>
            <person name="Ma J."/>
        </authorList>
    </citation>
    <scope>NUCLEOTIDE SEQUENCE [LARGE SCALE GENOMIC DNA]</scope>
    <source>
        <strain evidence="2">NBRC 112299</strain>
    </source>
</reference>